<comment type="caution">
    <text evidence="2">The sequence shown here is derived from an EMBL/GenBank/DDBJ whole genome shotgun (WGS) entry which is preliminary data.</text>
</comment>
<organism evidence="2 3">
    <name type="scientific">Nephila pilipes</name>
    <name type="common">Giant wood spider</name>
    <name type="synonym">Nephila maculata</name>
    <dbReference type="NCBI Taxonomy" id="299642"/>
    <lineage>
        <taxon>Eukaryota</taxon>
        <taxon>Metazoa</taxon>
        <taxon>Ecdysozoa</taxon>
        <taxon>Arthropoda</taxon>
        <taxon>Chelicerata</taxon>
        <taxon>Arachnida</taxon>
        <taxon>Araneae</taxon>
        <taxon>Araneomorphae</taxon>
        <taxon>Entelegynae</taxon>
        <taxon>Araneoidea</taxon>
        <taxon>Nephilidae</taxon>
        <taxon>Nephila</taxon>
    </lineage>
</organism>
<reference evidence="2" key="1">
    <citation type="submission" date="2020-08" db="EMBL/GenBank/DDBJ databases">
        <title>Multicomponent nature underlies the extraordinary mechanical properties of spider dragline silk.</title>
        <authorList>
            <person name="Kono N."/>
            <person name="Nakamura H."/>
            <person name="Mori M."/>
            <person name="Yoshida Y."/>
            <person name="Ohtoshi R."/>
            <person name="Malay A.D."/>
            <person name="Moran D.A.P."/>
            <person name="Tomita M."/>
            <person name="Numata K."/>
            <person name="Arakawa K."/>
        </authorList>
    </citation>
    <scope>NUCLEOTIDE SEQUENCE</scope>
</reference>
<name>A0A8X6QKZ0_NEPPI</name>
<feature type="region of interest" description="Disordered" evidence="1">
    <location>
        <begin position="54"/>
        <end position="88"/>
    </location>
</feature>
<sequence>MKIPSKILAGLPAPSVKNAQLAIEHIFPMVEEFKTAKPPSKIKVDQPQYGTRREVLGKRKRGVFDEDVSDEENVDSVSETPDSDESWD</sequence>
<dbReference type="AlphaFoldDB" id="A0A8X6QKZ0"/>
<proteinExistence type="predicted"/>
<evidence type="ECO:0000313" key="3">
    <source>
        <dbReference type="Proteomes" id="UP000887013"/>
    </source>
</evidence>
<evidence type="ECO:0000313" key="2">
    <source>
        <dbReference type="EMBL" id="GFU24636.1"/>
    </source>
</evidence>
<gene>
    <name evidence="2" type="primary">NCL1_18782</name>
    <name evidence="2" type="ORF">NPIL_19501</name>
</gene>
<keyword evidence="3" id="KW-1185">Reference proteome</keyword>
<protein>
    <submittedName>
        <fullName evidence="2">Uncharacterized protein</fullName>
    </submittedName>
</protein>
<dbReference type="Proteomes" id="UP000887013">
    <property type="component" value="Unassembled WGS sequence"/>
</dbReference>
<feature type="compositionally biased region" description="Acidic residues" evidence="1">
    <location>
        <begin position="65"/>
        <end position="74"/>
    </location>
</feature>
<accession>A0A8X6QKZ0</accession>
<evidence type="ECO:0000256" key="1">
    <source>
        <dbReference type="SAM" id="MobiDB-lite"/>
    </source>
</evidence>
<dbReference type="EMBL" id="BMAW01081475">
    <property type="protein sequence ID" value="GFU24636.1"/>
    <property type="molecule type" value="Genomic_DNA"/>
</dbReference>